<evidence type="ECO:0000313" key="1">
    <source>
        <dbReference type="EMBL" id="CAD9514809.1"/>
    </source>
</evidence>
<reference evidence="1" key="1">
    <citation type="submission" date="2021-01" db="EMBL/GenBank/DDBJ databases">
        <authorList>
            <person name="Corre E."/>
            <person name="Pelletier E."/>
            <person name="Niang G."/>
            <person name="Scheremetjew M."/>
            <person name="Finn R."/>
            <person name="Kale V."/>
            <person name="Holt S."/>
            <person name="Cochrane G."/>
            <person name="Meng A."/>
            <person name="Brown T."/>
            <person name="Cohen L."/>
        </authorList>
    </citation>
    <scope>NUCLEOTIDE SEQUENCE</scope>
    <source>
        <strain evidence="1">CCMP2222</strain>
    </source>
</reference>
<protein>
    <submittedName>
        <fullName evidence="1">Uncharacterized protein</fullName>
    </submittedName>
</protein>
<name>A0A7S2N1B1_9DINO</name>
<gene>
    <name evidence="1" type="ORF">AAND1436_LOCUS40196</name>
</gene>
<organism evidence="1">
    <name type="scientific">Alexandrium andersonii</name>
    <dbReference type="NCBI Taxonomy" id="327968"/>
    <lineage>
        <taxon>Eukaryota</taxon>
        <taxon>Sar</taxon>
        <taxon>Alveolata</taxon>
        <taxon>Dinophyceae</taxon>
        <taxon>Gonyaulacales</taxon>
        <taxon>Pyrocystaceae</taxon>
        <taxon>Alexandrium</taxon>
    </lineage>
</organism>
<dbReference type="EMBL" id="HBGQ01084164">
    <property type="protein sequence ID" value="CAD9514809.1"/>
    <property type="molecule type" value="Transcribed_RNA"/>
</dbReference>
<accession>A0A7S2N1B1</accession>
<proteinExistence type="predicted"/>
<dbReference type="AlphaFoldDB" id="A0A7S2N1B1"/>
<sequence length="146" mass="15984">MALALVKGKPQDQVYTVPVEVDGVVEKVTVHPTKGPLERHPDGSTSMFIHYPNSQFNAHGGGGSAKAPMFWDVMTVTQQEVVLHQVAKKNMRLREWEQANGGKVDPQTPPFLVGIVAELKRRQAESAWMSGEQGGYADQGWGGWSS</sequence>